<organism evidence="1 2">
    <name type="scientific">Ixodes persulcatus</name>
    <name type="common">Taiga tick</name>
    <dbReference type="NCBI Taxonomy" id="34615"/>
    <lineage>
        <taxon>Eukaryota</taxon>
        <taxon>Metazoa</taxon>
        <taxon>Ecdysozoa</taxon>
        <taxon>Arthropoda</taxon>
        <taxon>Chelicerata</taxon>
        <taxon>Arachnida</taxon>
        <taxon>Acari</taxon>
        <taxon>Parasitiformes</taxon>
        <taxon>Ixodida</taxon>
        <taxon>Ixodoidea</taxon>
        <taxon>Ixodidae</taxon>
        <taxon>Ixodinae</taxon>
        <taxon>Ixodes</taxon>
    </lineage>
</organism>
<dbReference type="Proteomes" id="UP000805193">
    <property type="component" value="Unassembled WGS sequence"/>
</dbReference>
<gene>
    <name evidence="1" type="ORF">HPB47_004247</name>
</gene>
<evidence type="ECO:0000313" key="2">
    <source>
        <dbReference type="Proteomes" id="UP000805193"/>
    </source>
</evidence>
<accession>A0AC60PGD6</accession>
<keyword evidence="2" id="KW-1185">Reference proteome</keyword>
<sequence>MSSRGAASAAQEGRGNRNSEMTNQEYQVILPPLPSGLFADVVALGAYQYNHVWAVTFKSQEGKKKILAAGDLTVKDSRCVVIDPCNQDTRLKLH</sequence>
<reference evidence="1 2" key="1">
    <citation type="journal article" date="2020" name="Cell">
        <title>Large-Scale Comparative Analyses of Tick Genomes Elucidate Their Genetic Diversity and Vector Capacities.</title>
        <authorList>
            <consortium name="Tick Genome and Microbiome Consortium (TIGMIC)"/>
            <person name="Jia N."/>
            <person name="Wang J."/>
            <person name="Shi W."/>
            <person name="Du L."/>
            <person name="Sun Y."/>
            <person name="Zhan W."/>
            <person name="Jiang J.F."/>
            <person name="Wang Q."/>
            <person name="Zhang B."/>
            <person name="Ji P."/>
            <person name="Bell-Sakyi L."/>
            <person name="Cui X.M."/>
            <person name="Yuan T.T."/>
            <person name="Jiang B.G."/>
            <person name="Yang W.F."/>
            <person name="Lam T.T."/>
            <person name="Chang Q.C."/>
            <person name="Ding S.J."/>
            <person name="Wang X.J."/>
            <person name="Zhu J.G."/>
            <person name="Ruan X.D."/>
            <person name="Zhao L."/>
            <person name="Wei J.T."/>
            <person name="Ye R.Z."/>
            <person name="Que T.C."/>
            <person name="Du C.H."/>
            <person name="Zhou Y.H."/>
            <person name="Cheng J.X."/>
            <person name="Dai P.F."/>
            <person name="Guo W.B."/>
            <person name="Han X.H."/>
            <person name="Huang E.J."/>
            <person name="Li L.F."/>
            <person name="Wei W."/>
            <person name="Gao Y.C."/>
            <person name="Liu J.Z."/>
            <person name="Shao H.Z."/>
            <person name="Wang X."/>
            <person name="Wang C.C."/>
            <person name="Yang T.C."/>
            <person name="Huo Q.B."/>
            <person name="Li W."/>
            <person name="Chen H.Y."/>
            <person name="Chen S.E."/>
            <person name="Zhou L.G."/>
            <person name="Ni X.B."/>
            <person name="Tian J.H."/>
            <person name="Sheng Y."/>
            <person name="Liu T."/>
            <person name="Pan Y.S."/>
            <person name="Xia L.Y."/>
            <person name="Li J."/>
            <person name="Zhao F."/>
            <person name="Cao W.C."/>
        </authorList>
    </citation>
    <scope>NUCLEOTIDE SEQUENCE [LARGE SCALE GENOMIC DNA]</scope>
    <source>
        <strain evidence="1">Iper-2018</strain>
    </source>
</reference>
<protein>
    <submittedName>
        <fullName evidence="1">Uncharacterized protein</fullName>
    </submittedName>
</protein>
<dbReference type="EMBL" id="JABSTQ010010645">
    <property type="protein sequence ID" value="KAG0419252.1"/>
    <property type="molecule type" value="Genomic_DNA"/>
</dbReference>
<comment type="caution">
    <text evidence="1">The sequence shown here is derived from an EMBL/GenBank/DDBJ whole genome shotgun (WGS) entry which is preliminary data.</text>
</comment>
<proteinExistence type="predicted"/>
<name>A0AC60PGD6_IXOPE</name>
<evidence type="ECO:0000313" key="1">
    <source>
        <dbReference type="EMBL" id="KAG0419252.1"/>
    </source>
</evidence>